<sequence>MQRMPFHAQKSPIYPSFYKLILLLHGLFVLHLRNDGIHNPLQFPPFHPHQLVRNDPPLIKVPLRLHIQNIPHNHMRNTTGIAPCGLCLAFLKQLIQVGMVERPCRACGCLQSVEYLREGHGEVADSEDTVGCVWRDGGSEGL</sequence>
<dbReference type="EMBL" id="CP069106">
    <property type="protein sequence ID" value="QSS56261.1"/>
    <property type="molecule type" value="Genomic_DNA"/>
</dbReference>
<gene>
    <name evidence="1" type="ORF">I7I53_04427</name>
</gene>
<dbReference type="AlphaFoldDB" id="A0A8A1LR41"/>
<reference evidence="1" key="1">
    <citation type="submission" date="2021-01" db="EMBL/GenBank/DDBJ databases">
        <title>Chromosome-level genome assembly of a human fungal pathogen reveals clustering of transcriptionally co-regulated genes.</title>
        <authorList>
            <person name="Voorhies M."/>
            <person name="Cohen S."/>
            <person name="Shea T.P."/>
            <person name="Petrus S."/>
            <person name="Munoz J.F."/>
            <person name="Poplawski S."/>
            <person name="Goldman W.E."/>
            <person name="Michael T."/>
            <person name="Cuomo C.A."/>
            <person name="Sil A."/>
            <person name="Beyhan S."/>
        </authorList>
    </citation>
    <scope>NUCLEOTIDE SEQUENCE</scope>
    <source>
        <strain evidence="1">H88</strain>
    </source>
</reference>
<protein>
    <submittedName>
        <fullName evidence="1">Uncharacterized protein</fullName>
    </submittedName>
</protein>
<organism evidence="1 2">
    <name type="scientific">Ajellomyces capsulatus (strain H88)</name>
    <name type="common">Darling's disease fungus</name>
    <name type="synonym">Histoplasma capsulatum</name>
    <dbReference type="NCBI Taxonomy" id="544711"/>
    <lineage>
        <taxon>Eukaryota</taxon>
        <taxon>Fungi</taxon>
        <taxon>Dikarya</taxon>
        <taxon>Ascomycota</taxon>
        <taxon>Pezizomycotina</taxon>
        <taxon>Eurotiomycetes</taxon>
        <taxon>Eurotiomycetidae</taxon>
        <taxon>Onygenales</taxon>
        <taxon>Ajellomycetaceae</taxon>
        <taxon>Histoplasma</taxon>
    </lineage>
</organism>
<dbReference type="Proteomes" id="UP000663419">
    <property type="component" value="Chromosome 5"/>
</dbReference>
<dbReference type="VEuPathDB" id="FungiDB:I7I53_04427"/>
<evidence type="ECO:0000313" key="1">
    <source>
        <dbReference type="EMBL" id="QSS56261.1"/>
    </source>
</evidence>
<name>A0A8A1LR41_AJEC8</name>
<evidence type="ECO:0000313" key="2">
    <source>
        <dbReference type="Proteomes" id="UP000663419"/>
    </source>
</evidence>
<proteinExistence type="predicted"/>
<accession>A0A8A1LR41</accession>